<feature type="compositionally biased region" description="Basic residues" evidence="1">
    <location>
        <begin position="30"/>
        <end position="46"/>
    </location>
</feature>
<evidence type="ECO:0000313" key="4">
    <source>
        <dbReference type="Proteomes" id="UP000235371"/>
    </source>
</evidence>
<name>A0A2J6TD97_9HELO</name>
<dbReference type="RefSeq" id="XP_024737876.1">
    <property type="nucleotide sequence ID" value="XM_024872370.1"/>
</dbReference>
<evidence type="ECO:0000256" key="1">
    <source>
        <dbReference type="SAM" id="MobiDB-lite"/>
    </source>
</evidence>
<keyword evidence="4" id="KW-1185">Reference proteome</keyword>
<dbReference type="AlphaFoldDB" id="A0A2J6TD97"/>
<dbReference type="OrthoDB" id="2830640at2759"/>
<feature type="region of interest" description="Disordered" evidence="1">
    <location>
        <begin position="27"/>
        <end position="47"/>
    </location>
</feature>
<keyword evidence="2" id="KW-0812">Transmembrane</keyword>
<gene>
    <name evidence="3" type="ORF">K444DRAFT_384442</name>
</gene>
<organism evidence="3 4">
    <name type="scientific">Hyaloscypha bicolor E</name>
    <dbReference type="NCBI Taxonomy" id="1095630"/>
    <lineage>
        <taxon>Eukaryota</taxon>
        <taxon>Fungi</taxon>
        <taxon>Dikarya</taxon>
        <taxon>Ascomycota</taxon>
        <taxon>Pezizomycotina</taxon>
        <taxon>Leotiomycetes</taxon>
        <taxon>Helotiales</taxon>
        <taxon>Hyaloscyphaceae</taxon>
        <taxon>Hyaloscypha</taxon>
        <taxon>Hyaloscypha bicolor</taxon>
    </lineage>
</organism>
<feature type="transmembrane region" description="Helical" evidence="2">
    <location>
        <begin position="342"/>
        <end position="364"/>
    </location>
</feature>
<protein>
    <recommendedName>
        <fullName evidence="5">Cora-domain-containing protein</fullName>
    </recommendedName>
</protein>
<evidence type="ECO:0000313" key="3">
    <source>
        <dbReference type="EMBL" id="PMD60972.1"/>
    </source>
</evidence>
<dbReference type="InParanoid" id="A0A2J6TD97"/>
<feature type="transmembrane region" description="Helical" evidence="2">
    <location>
        <begin position="303"/>
        <end position="322"/>
    </location>
</feature>
<dbReference type="Gene3D" id="1.20.58.340">
    <property type="entry name" value="Magnesium transport protein CorA, transmembrane region"/>
    <property type="match status" value="1"/>
</dbReference>
<accession>A0A2J6TD97</accession>
<sequence length="386" mass="43552">MTLPAGWPSQARLHLMICRRWQGSGSYAASRRHPQSRRSTRPRSRPSTKFLDCRKAMTIWSRAMLALVAIFLYHRSNNNGTISTVLRYDSVENITVGYLLLGPRISAPAVRATIQSQFAQFSHPLLVPTVLMEQTAADLMKELHDIHTHLAKVEIQTGYGDWDGAVAAASAADADHDYQQLARMLGSLNCRYAFMDVAVRCTISMSDFTMKEMDEMKAYATSSRFRQLQTVSNSECLRQRIELLASNLRHIEMFGAIRERMQAQQNVLFNLISQRDNDLNIGIARASKELAAASKRDSSAMKIIALMTTLFLPGTFIATFFAMPLFDWSAATMTHVMSNHFWIYWAVAAPLTVAVMAIMGFYAWHQRGKNRDERRAAREEAGTKEA</sequence>
<reference evidence="3 4" key="1">
    <citation type="submission" date="2016-04" db="EMBL/GenBank/DDBJ databases">
        <title>A degradative enzymes factory behind the ericoid mycorrhizal symbiosis.</title>
        <authorList>
            <consortium name="DOE Joint Genome Institute"/>
            <person name="Martino E."/>
            <person name="Morin E."/>
            <person name="Grelet G."/>
            <person name="Kuo A."/>
            <person name="Kohler A."/>
            <person name="Daghino S."/>
            <person name="Barry K."/>
            <person name="Choi C."/>
            <person name="Cichocki N."/>
            <person name="Clum A."/>
            <person name="Copeland A."/>
            <person name="Hainaut M."/>
            <person name="Haridas S."/>
            <person name="Labutti K."/>
            <person name="Lindquist E."/>
            <person name="Lipzen A."/>
            <person name="Khouja H.-R."/>
            <person name="Murat C."/>
            <person name="Ohm R."/>
            <person name="Olson A."/>
            <person name="Spatafora J."/>
            <person name="Veneault-Fourrey C."/>
            <person name="Henrissat B."/>
            <person name="Grigoriev I."/>
            <person name="Martin F."/>
            <person name="Perotto S."/>
        </authorList>
    </citation>
    <scope>NUCLEOTIDE SEQUENCE [LARGE SCALE GENOMIC DNA]</scope>
    <source>
        <strain evidence="3 4">E</strain>
    </source>
</reference>
<dbReference type="GeneID" id="36580451"/>
<keyword evidence="2" id="KW-0472">Membrane</keyword>
<proteinExistence type="predicted"/>
<evidence type="ECO:0000256" key="2">
    <source>
        <dbReference type="SAM" id="Phobius"/>
    </source>
</evidence>
<dbReference type="STRING" id="1095630.A0A2J6TD97"/>
<keyword evidence="2" id="KW-1133">Transmembrane helix</keyword>
<evidence type="ECO:0008006" key="5">
    <source>
        <dbReference type="Google" id="ProtNLM"/>
    </source>
</evidence>
<dbReference type="Proteomes" id="UP000235371">
    <property type="component" value="Unassembled WGS sequence"/>
</dbReference>
<dbReference type="EMBL" id="KZ613787">
    <property type="protein sequence ID" value="PMD60972.1"/>
    <property type="molecule type" value="Genomic_DNA"/>
</dbReference>
<feature type="transmembrane region" description="Helical" evidence="2">
    <location>
        <begin position="56"/>
        <end position="73"/>
    </location>
</feature>